<dbReference type="SUPFAM" id="SSF141371">
    <property type="entry name" value="PilZ domain-like"/>
    <property type="match status" value="1"/>
</dbReference>
<dbReference type="EMBL" id="LNYN01000028">
    <property type="protein sequence ID" value="KTD32535.1"/>
    <property type="molecule type" value="Genomic_DNA"/>
</dbReference>
<sequence>MDERRSFFRLKNNGEILAKISSQYFEIIDISATGARITNNSQLADEGTIEISINRFSIEMHYKILRFENNSTIIIFTNDAEIDRIFVALKQLRDERRVHKPQI</sequence>
<protein>
    <recommendedName>
        <fullName evidence="1">PilZ domain-containing protein</fullName>
    </recommendedName>
</protein>
<reference evidence="2 4" key="1">
    <citation type="submission" date="2015-11" db="EMBL/GenBank/DDBJ databases">
        <title>Genomic analysis of 38 Legionella species identifies large and diverse effector repertoires.</title>
        <authorList>
            <person name="Burstein D."/>
            <person name="Amaro F."/>
            <person name="Zusman T."/>
            <person name="Lifshitz Z."/>
            <person name="Cohen O."/>
            <person name="Gilbert J.A."/>
            <person name="Pupko T."/>
            <person name="Shuman H.A."/>
            <person name="Segal G."/>
        </authorList>
    </citation>
    <scope>NUCLEOTIDE SEQUENCE [LARGE SCALE GENOMIC DNA]</scope>
    <source>
        <strain evidence="2 4">ATCC 43877</strain>
    </source>
</reference>
<dbReference type="RefSeq" id="WP_028385510.1">
    <property type="nucleotide sequence ID" value="NZ_CAAAJG010000031.1"/>
</dbReference>
<dbReference type="EMBL" id="UGOG01000001">
    <property type="protein sequence ID" value="STX61396.1"/>
    <property type="molecule type" value="Genomic_DNA"/>
</dbReference>
<name>A0A378JSF9_9GAMM</name>
<evidence type="ECO:0000259" key="1">
    <source>
        <dbReference type="Pfam" id="PF22006"/>
    </source>
</evidence>
<feature type="domain" description="PilZ" evidence="1">
    <location>
        <begin position="9"/>
        <end position="97"/>
    </location>
</feature>
<dbReference type="Proteomes" id="UP000254040">
    <property type="component" value="Unassembled WGS sequence"/>
</dbReference>
<evidence type="ECO:0000313" key="4">
    <source>
        <dbReference type="Proteomes" id="UP000054985"/>
    </source>
</evidence>
<dbReference type="InterPro" id="IPR009875">
    <property type="entry name" value="PilZ_domain"/>
</dbReference>
<gene>
    <name evidence="2" type="ORF">Lmor_2160</name>
    <name evidence="3" type="ORF">NCTC12239_00311</name>
</gene>
<evidence type="ECO:0000313" key="2">
    <source>
        <dbReference type="EMBL" id="KTD32535.1"/>
    </source>
</evidence>
<dbReference type="GO" id="GO:0035438">
    <property type="term" value="F:cyclic-di-GMP binding"/>
    <property type="evidence" value="ECO:0007669"/>
    <property type="project" value="InterPro"/>
</dbReference>
<evidence type="ECO:0000313" key="3">
    <source>
        <dbReference type="EMBL" id="STX61396.1"/>
    </source>
</evidence>
<dbReference type="Proteomes" id="UP000054985">
    <property type="component" value="Unassembled WGS sequence"/>
</dbReference>
<evidence type="ECO:0000313" key="5">
    <source>
        <dbReference type="Proteomes" id="UP000254040"/>
    </source>
</evidence>
<dbReference type="Gene3D" id="2.40.10.430">
    <property type="match status" value="1"/>
</dbReference>
<organism evidence="3 5">
    <name type="scientific">Legionella moravica</name>
    <dbReference type="NCBI Taxonomy" id="39962"/>
    <lineage>
        <taxon>Bacteria</taxon>
        <taxon>Pseudomonadati</taxon>
        <taxon>Pseudomonadota</taxon>
        <taxon>Gammaproteobacteria</taxon>
        <taxon>Legionellales</taxon>
        <taxon>Legionellaceae</taxon>
        <taxon>Legionella</taxon>
    </lineage>
</organism>
<accession>A0A378JSF9</accession>
<proteinExistence type="predicted"/>
<dbReference type="Pfam" id="PF22006">
    <property type="entry name" value="PilZ-like"/>
    <property type="match status" value="1"/>
</dbReference>
<dbReference type="AlphaFoldDB" id="A0A378JSF9"/>
<keyword evidence="4" id="KW-1185">Reference proteome</keyword>
<dbReference type="OrthoDB" id="5639485at2"/>
<reference evidence="3 5" key="2">
    <citation type="submission" date="2018-06" db="EMBL/GenBank/DDBJ databases">
        <authorList>
            <consortium name="Pathogen Informatics"/>
            <person name="Doyle S."/>
        </authorList>
    </citation>
    <scope>NUCLEOTIDE SEQUENCE [LARGE SCALE GENOMIC DNA]</scope>
    <source>
        <strain evidence="3 5">NCTC12239</strain>
    </source>
</reference>